<keyword evidence="2" id="KW-1185">Reference proteome</keyword>
<organism evidence="1 2">
    <name type="scientific">Vermiconidia calcicola</name>
    <dbReference type="NCBI Taxonomy" id="1690605"/>
    <lineage>
        <taxon>Eukaryota</taxon>
        <taxon>Fungi</taxon>
        <taxon>Dikarya</taxon>
        <taxon>Ascomycota</taxon>
        <taxon>Pezizomycotina</taxon>
        <taxon>Dothideomycetes</taxon>
        <taxon>Dothideomycetidae</taxon>
        <taxon>Mycosphaerellales</taxon>
        <taxon>Extremaceae</taxon>
        <taxon>Vermiconidia</taxon>
    </lineage>
</organism>
<evidence type="ECO:0000313" key="2">
    <source>
        <dbReference type="Proteomes" id="UP001281147"/>
    </source>
</evidence>
<reference evidence="1" key="1">
    <citation type="submission" date="2023-07" db="EMBL/GenBank/DDBJ databases">
        <title>Black Yeasts Isolated from many extreme environments.</title>
        <authorList>
            <person name="Coleine C."/>
            <person name="Stajich J.E."/>
            <person name="Selbmann L."/>
        </authorList>
    </citation>
    <scope>NUCLEOTIDE SEQUENCE</scope>
    <source>
        <strain evidence="1">CCFEE 5714</strain>
    </source>
</reference>
<comment type="caution">
    <text evidence="1">The sequence shown here is derived from an EMBL/GenBank/DDBJ whole genome shotgun (WGS) entry which is preliminary data.</text>
</comment>
<accession>A0ACC3MVU4</accession>
<gene>
    <name evidence="1" type="ORF">LTR37_013684</name>
</gene>
<sequence>MCSPRISFLLSTFALLATTLARSSKFRPCPILGPYFPVPRIDADSPALRSALGDFSDYLESYIQNGTGDYGPVSTDTTSFSVALFAGANYFGDEDGSDPFFWEYHHTASDIPASEAQVDADSVFAVGDLTQLFTAFLVLVEEGEKAWARSIVEYLPELLDVPTDSSDLDHISQVDWSQVTLGDLAGHLAGIARDSGSCHIDQRCKQDVFLQAIASTAPVELPGTTPIYSHVGFQLLASAMEAKLGKTFATILTERVLNLLKTSNTDLLHPSTELFGDGLSGLSLTGEPASLGLASSLADLSRFGRAVLTSELITPSQTLRWLKPVSDTSNLRNAVGRPWEIYHFGDAATDPIIDVYTKTASVGRYSSYFGLAPSHDVGFAILAVDTETEAPDLNAYADIVLGALGQIDELTRKQADATLAGTYHDGESMFQLKLTGSDPGLKVSKLTIDGTNWLVEIACRAGIDKASDHDLRLYPTNLESNTSGGGKQQVFQAIIQDKSALVDAGTPTCISWQTVGELKRNGVPLDRFVIETGSDGVAISVTWPALDIQYSR</sequence>
<evidence type="ECO:0000313" key="1">
    <source>
        <dbReference type="EMBL" id="KAK3704710.1"/>
    </source>
</evidence>
<name>A0ACC3MVU4_9PEZI</name>
<protein>
    <submittedName>
        <fullName evidence="1">Uncharacterized protein</fullName>
    </submittedName>
</protein>
<dbReference type="Proteomes" id="UP001281147">
    <property type="component" value="Unassembled WGS sequence"/>
</dbReference>
<proteinExistence type="predicted"/>
<dbReference type="EMBL" id="JAUTXU010000136">
    <property type="protein sequence ID" value="KAK3704710.1"/>
    <property type="molecule type" value="Genomic_DNA"/>
</dbReference>